<reference evidence="3" key="1">
    <citation type="submission" date="2016-11" db="UniProtKB">
        <authorList>
            <consortium name="WormBaseParasite"/>
        </authorList>
    </citation>
    <scope>IDENTIFICATION</scope>
</reference>
<dbReference type="InterPro" id="IPR043136">
    <property type="entry name" value="B30.2/SPRY_sf"/>
</dbReference>
<proteinExistence type="predicted"/>
<organism evidence="2 3">
    <name type="scientific">Meloidogyne hapla</name>
    <name type="common">Root-knot nematode worm</name>
    <dbReference type="NCBI Taxonomy" id="6305"/>
    <lineage>
        <taxon>Eukaryota</taxon>
        <taxon>Metazoa</taxon>
        <taxon>Ecdysozoa</taxon>
        <taxon>Nematoda</taxon>
        <taxon>Chromadorea</taxon>
        <taxon>Rhabditida</taxon>
        <taxon>Tylenchina</taxon>
        <taxon>Tylenchomorpha</taxon>
        <taxon>Tylenchoidea</taxon>
        <taxon>Meloidogynidae</taxon>
        <taxon>Meloidogyninae</taxon>
        <taxon>Meloidogyne</taxon>
    </lineage>
</organism>
<keyword evidence="2" id="KW-1185">Reference proteome</keyword>
<evidence type="ECO:0000313" key="2">
    <source>
        <dbReference type="Proteomes" id="UP000095281"/>
    </source>
</evidence>
<keyword evidence="1" id="KW-0175">Coiled coil</keyword>
<dbReference type="AlphaFoldDB" id="A0A1I8BHM8"/>
<dbReference type="Gene3D" id="2.60.120.920">
    <property type="match status" value="1"/>
</dbReference>
<protein>
    <submittedName>
        <fullName evidence="3">Uncharacterized protein</fullName>
    </submittedName>
</protein>
<feature type="coiled-coil region" evidence="1">
    <location>
        <begin position="12"/>
        <end position="195"/>
    </location>
</feature>
<dbReference type="Proteomes" id="UP000095281">
    <property type="component" value="Unplaced"/>
</dbReference>
<name>A0A1I8BHM8_MELHA</name>
<evidence type="ECO:0000313" key="3">
    <source>
        <dbReference type="WBParaSite" id="MhA1_Contig2450.frz3.gene4"/>
    </source>
</evidence>
<dbReference type="WBParaSite" id="MhA1_Contig2450.frz3.gene4">
    <property type="protein sequence ID" value="MhA1_Contig2450.frz3.gene4"/>
    <property type="gene ID" value="MhA1_Contig2450.frz3.gene4"/>
</dbReference>
<accession>A0A1I8BHM8</accession>
<sequence length="322" mass="37560">INKQKRYLLDRIDQLKLENKKLCENVQEKDEKIKLNEEKIKKSNEQNISFLMQIDQLHLENKKQIDRIVQRKDEEIKSFEERIEKTKGRNINLLDKIGKLNLRNENLIKDVQHKEQKIGLINDQIKEVNQHKKSLLEQIDQLTIEKRDIIKQFKEKILLINAQLNEVNTSSNDKIASIKVKIDELTSNLDKLLNQTEKPVKFIQLENKLTTICSNKTCCKNAFCFIGIGLNGKRWKYTDQVTLNVGDVYGCAVVFPTINDSKRLPFFFFTKNGNRDSGNKYLIKEDGDSFRPLIQIRSASVEINFGNDLVGMPFCYDITKNI</sequence>
<evidence type="ECO:0000256" key="1">
    <source>
        <dbReference type="SAM" id="Coils"/>
    </source>
</evidence>